<evidence type="ECO:0000313" key="2">
    <source>
        <dbReference type="Proteomes" id="UP001162501"/>
    </source>
</evidence>
<gene>
    <name evidence="1" type="ORF">MRATA1EN22A_LOCUS12024</name>
</gene>
<evidence type="ECO:0000313" key="1">
    <source>
        <dbReference type="EMBL" id="CAN0099491.1"/>
    </source>
</evidence>
<sequence>MEQLDHGFPPGDAKVLKASNLHCCCLAQSICEAVYHFLLLLPRHHWSSDGYWIKAKHKNGLSQTAALVLLCRLLGIQVSSFPTKSSQDNRNKDFPDDPIAKTPHSHCRRPSGN</sequence>
<name>A0AC59YZ63_RANTA</name>
<dbReference type="EMBL" id="OX596105">
    <property type="protein sequence ID" value="CAN0099491.1"/>
    <property type="molecule type" value="Genomic_DNA"/>
</dbReference>
<protein>
    <submittedName>
        <fullName evidence="1">Uncharacterized protein</fullName>
    </submittedName>
</protein>
<proteinExistence type="predicted"/>
<reference evidence="1" key="1">
    <citation type="submission" date="2023-05" db="EMBL/GenBank/DDBJ databases">
        <authorList>
            <consortium name="ELIXIR-Norway"/>
        </authorList>
    </citation>
    <scope>NUCLEOTIDE SEQUENCE</scope>
</reference>
<dbReference type="Proteomes" id="UP001162501">
    <property type="component" value="Chromosome 21"/>
</dbReference>
<organism evidence="1 2">
    <name type="scientific">Rangifer tarandus platyrhynchus</name>
    <name type="common">Svalbard reindeer</name>
    <dbReference type="NCBI Taxonomy" id="3082113"/>
    <lineage>
        <taxon>Eukaryota</taxon>
        <taxon>Metazoa</taxon>
        <taxon>Chordata</taxon>
        <taxon>Craniata</taxon>
        <taxon>Vertebrata</taxon>
        <taxon>Euteleostomi</taxon>
        <taxon>Mammalia</taxon>
        <taxon>Eutheria</taxon>
        <taxon>Laurasiatheria</taxon>
        <taxon>Artiodactyla</taxon>
        <taxon>Ruminantia</taxon>
        <taxon>Pecora</taxon>
        <taxon>Cervidae</taxon>
        <taxon>Odocoileinae</taxon>
        <taxon>Rangifer</taxon>
    </lineage>
</organism>
<reference evidence="1" key="2">
    <citation type="submission" date="2025-03" db="EMBL/GenBank/DDBJ databases">
        <authorList>
            <consortium name="ELIXIR-Norway"/>
            <consortium name="Elixir Norway"/>
        </authorList>
    </citation>
    <scope>NUCLEOTIDE SEQUENCE</scope>
</reference>
<accession>A0AC59YZ63</accession>